<keyword evidence="4" id="KW-0813">Transport</keyword>
<evidence type="ECO:0000313" key="16">
    <source>
        <dbReference type="Proteomes" id="UP000321807"/>
    </source>
</evidence>
<feature type="transmembrane region" description="Helical" evidence="11">
    <location>
        <begin position="119"/>
        <end position="142"/>
    </location>
</feature>
<evidence type="ECO:0000256" key="2">
    <source>
        <dbReference type="ARBA" id="ARBA00004429"/>
    </source>
</evidence>
<name>A0A1I4DYI6_9GAMM</name>
<dbReference type="EMBL" id="FOSR01000010">
    <property type="protein sequence ID" value="SFK98688.1"/>
    <property type="molecule type" value="Genomic_DNA"/>
</dbReference>
<feature type="transmembrane region" description="Helical" evidence="11">
    <location>
        <begin position="294"/>
        <end position="312"/>
    </location>
</feature>
<evidence type="ECO:0000256" key="5">
    <source>
        <dbReference type="ARBA" id="ARBA00022475"/>
    </source>
</evidence>
<dbReference type="InterPro" id="IPR011701">
    <property type="entry name" value="MFS"/>
</dbReference>
<feature type="transmembrane region" description="Helical" evidence="11">
    <location>
        <begin position="324"/>
        <end position="341"/>
    </location>
</feature>
<keyword evidence="9 11" id="KW-1133">Transmembrane helix</keyword>
<comment type="function">
    <text evidence="1">Intake of glucose and galactose.</text>
</comment>
<reference evidence="13 16" key="3">
    <citation type="submission" date="2019-08" db="EMBL/GenBank/DDBJ databases">
        <title>Complete genome sequence of Rhodanobacter glycinis strain T01E-68 isolated from tomato root.</title>
        <authorList>
            <person name="Weon H.-Y."/>
            <person name="Lee S.A."/>
        </authorList>
    </citation>
    <scope>NUCLEOTIDE SEQUENCE [LARGE SCALE GENOMIC DNA]</scope>
    <source>
        <strain evidence="13 16">T01E-68</strain>
    </source>
</reference>
<feature type="transmembrane region" description="Helical" evidence="11">
    <location>
        <begin position="382"/>
        <end position="401"/>
    </location>
</feature>
<feature type="transmembrane region" description="Helical" evidence="11">
    <location>
        <begin position="60"/>
        <end position="81"/>
    </location>
</feature>
<evidence type="ECO:0000256" key="6">
    <source>
        <dbReference type="ARBA" id="ARBA00022519"/>
    </source>
</evidence>
<comment type="similarity">
    <text evidence="3">Belongs to the major facilitator superfamily. FHS transporter (TC 2.A.1.7) family.</text>
</comment>
<keyword evidence="8 11" id="KW-0812">Transmembrane</keyword>
<organism evidence="14 15">
    <name type="scientific">Rhodanobacter glycinis</name>
    <dbReference type="NCBI Taxonomy" id="582702"/>
    <lineage>
        <taxon>Bacteria</taxon>
        <taxon>Pseudomonadati</taxon>
        <taxon>Pseudomonadota</taxon>
        <taxon>Gammaproteobacteria</taxon>
        <taxon>Lysobacterales</taxon>
        <taxon>Rhodanobacteraceae</taxon>
        <taxon>Rhodanobacter</taxon>
    </lineage>
</organism>
<keyword evidence="10 11" id="KW-0472">Membrane</keyword>
<sequence length="446" mass="47441">MAFTAPPASQSTPAPGGGQRYTDFPMALGVITTVFFMWGLLTALNDILIPHLKSTFQLDYAQVMLVQSTFFGAYFLMALPAGKLVARLGYKNGVVAGLAIAGIGALGFWPAAALHLYDAFLGALFVLATGITVLQVAANPYVSLLGPERTSSSRLTLAQALNSLGTALALWFGGKLILSAVVKSPDDIAHMAGADQLAYQAQQAHAVQGPYIGLAIVLFLLAVFVWLFRLPALREATDQADVGHHTYADVLRHPHVLFGVLGIFFYVGAEVSIGSAMVNYLAMPDIGHISEQQAAYYTSFYWGGAMVGRFLGSWLMAFLSPRKLLSVFAVINALLVLTTMSTHGNVAMFSIIIIGLFNSIMFPTIFALGIERLGPMTSKASSLLIMAIVGGAVIPYLLGVLADHIGLQHAFVLPLLCYAYIVFYGVSGSKIRTPTPAAAPTTEASV</sequence>
<proteinExistence type="inferred from homology"/>
<feature type="transmembrane region" description="Helical" evidence="11">
    <location>
        <begin position="256"/>
        <end position="282"/>
    </location>
</feature>
<dbReference type="InterPro" id="IPR005275">
    <property type="entry name" value="Lfuc_symporter_FucP"/>
</dbReference>
<keyword evidence="7" id="KW-0762">Sugar transport</keyword>
<dbReference type="KEGG" id="rgl:CS053_15970"/>
<dbReference type="PANTHER" id="PTHR43702">
    <property type="entry name" value="L-FUCOSE-PROTON SYMPORTER"/>
    <property type="match status" value="1"/>
</dbReference>
<dbReference type="GO" id="GO:0015535">
    <property type="term" value="F:fucose:proton symporter activity"/>
    <property type="evidence" value="ECO:0007669"/>
    <property type="project" value="InterPro"/>
</dbReference>
<feature type="domain" description="Major facilitator superfamily (MFS) profile" evidence="12">
    <location>
        <begin position="27"/>
        <end position="432"/>
    </location>
</feature>
<feature type="transmembrane region" description="Helical" evidence="11">
    <location>
        <begin position="347"/>
        <end position="370"/>
    </location>
</feature>
<keyword evidence="5" id="KW-1003">Cell membrane</keyword>
<dbReference type="AlphaFoldDB" id="A0A1I4DYI6"/>
<evidence type="ECO:0000256" key="8">
    <source>
        <dbReference type="ARBA" id="ARBA00022692"/>
    </source>
</evidence>
<dbReference type="PANTHER" id="PTHR43702:SF3">
    <property type="entry name" value="PROTEIN TSGA"/>
    <property type="match status" value="1"/>
</dbReference>
<dbReference type="GO" id="GO:0005886">
    <property type="term" value="C:plasma membrane"/>
    <property type="evidence" value="ECO:0007669"/>
    <property type="project" value="UniProtKB-SubCell"/>
</dbReference>
<keyword evidence="6" id="KW-0997">Cell inner membrane</keyword>
<dbReference type="GO" id="GO:0005354">
    <property type="term" value="F:galactose transmembrane transporter activity"/>
    <property type="evidence" value="ECO:0007669"/>
    <property type="project" value="InterPro"/>
</dbReference>
<dbReference type="GO" id="GO:1904659">
    <property type="term" value="P:D-glucose transmembrane transport"/>
    <property type="evidence" value="ECO:0007669"/>
    <property type="project" value="InterPro"/>
</dbReference>
<gene>
    <name evidence="13" type="primary">fucP</name>
    <name evidence="13" type="ORF">CS053_15970</name>
    <name evidence="14" type="ORF">SAMN05192579_110113</name>
</gene>
<dbReference type="InterPro" id="IPR050375">
    <property type="entry name" value="MFS_TsgA-like"/>
</dbReference>
<comment type="subcellular location">
    <subcellularLocation>
        <location evidence="2">Cell inner membrane</location>
        <topology evidence="2">Multi-pass membrane protein</topology>
    </subcellularLocation>
</comment>
<feature type="transmembrane region" description="Helical" evidence="11">
    <location>
        <begin position="211"/>
        <end position="228"/>
    </location>
</feature>
<evidence type="ECO:0000256" key="9">
    <source>
        <dbReference type="ARBA" id="ARBA00022989"/>
    </source>
</evidence>
<dbReference type="InterPro" id="IPR005964">
    <property type="entry name" value="Glc/Gal_transptr_bac"/>
</dbReference>
<feature type="transmembrane region" description="Helical" evidence="11">
    <location>
        <begin position="154"/>
        <end position="174"/>
    </location>
</feature>
<dbReference type="PROSITE" id="PS50850">
    <property type="entry name" value="MFS"/>
    <property type="match status" value="1"/>
</dbReference>
<evidence type="ECO:0000256" key="7">
    <source>
        <dbReference type="ARBA" id="ARBA00022597"/>
    </source>
</evidence>
<keyword evidence="15" id="KW-1185">Reference proteome</keyword>
<dbReference type="Proteomes" id="UP000198725">
    <property type="component" value="Unassembled WGS sequence"/>
</dbReference>
<dbReference type="NCBIfam" id="TIGR00885">
    <property type="entry name" value="fucP"/>
    <property type="match status" value="1"/>
</dbReference>
<evidence type="ECO:0000256" key="11">
    <source>
        <dbReference type="SAM" id="Phobius"/>
    </source>
</evidence>
<evidence type="ECO:0000256" key="4">
    <source>
        <dbReference type="ARBA" id="ARBA00022448"/>
    </source>
</evidence>
<evidence type="ECO:0000259" key="12">
    <source>
        <dbReference type="PROSITE" id="PS50850"/>
    </source>
</evidence>
<feature type="transmembrane region" description="Helical" evidence="11">
    <location>
        <begin position="21"/>
        <end position="40"/>
    </location>
</feature>
<dbReference type="SUPFAM" id="SSF103473">
    <property type="entry name" value="MFS general substrate transporter"/>
    <property type="match status" value="1"/>
</dbReference>
<reference evidence="15" key="2">
    <citation type="submission" date="2016-10" db="EMBL/GenBank/DDBJ databases">
        <authorList>
            <person name="Varghese N."/>
            <person name="Submissions S."/>
        </authorList>
    </citation>
    <scope>NUCLEOTIDE SEQUENCE [LARGE SCALE GENOMIC DNA]</scope>
    <source>
        <strain evidence="15">MO64</strain>
    </source>
</reference>
<evidence type="ECO:0000256" key="10">
    <source>
        <dbReference type="ARBA" id="ARBA00023136"/>
    </source>
</evidence>
<dbReference type="Gene3D" id="1.20.1250.20">
    <property type="entry name" value="MFS general substrate transporter like domains"/>
    <property type="match status" value="2"/>
</dbReference>
<dbReference type="InterPro" id="IPR020846">
    <property type="entry name" value="MFS_dom"/>
</dbReference>
<reference evidence="14" key="1">
    <citation type="submission" date="2016-10" db="EMBL/GenBank/DDBJ databases">
        <authorList>
            <person name="de Groot N.N."/>
        </authorList>
    </citation>
    <scope>NUCLEOTIDE SEQUENCE [LARGE SCALE GENOMIC DNA]</scope>
    <source>
        <strain evidence="14">MO64</strain>
    </source>
</reference>
<feature type="transmembrane region" description="Helical" evidence="11">
    <location>
        <begin position="407"/>
        <end position="426"/>
    </location>
</feature>
<evidence type="ECO:0000313" key="14">
    <source>
        <dbReference type="EMBL" id="SFK98688.1"/>
    </source>
</evidence>
<dbReference type="GO" id="GO:0055056">
    <property type="term" value="F:D-glucose transmembrane transporter activity"/>
    <property type="evidence" value="ECO:0007669"/>
    <property type="project" value="InterPro"/>
</dbReference>
<protein>
    <submittedName>
        <fullName evidence="13">L-fucose:H+ symporter permease</fullName>
    </submittedName>
    <submittedName>
        <fullName evidence="14">MFS transporter, FHS family, L-fucose permease</fullName>
    </submittedName>
</protein>
<dbReference type="Proteomes" id="UP000321807">
    <property type="component" value="Chromosome"/>
</dbReference>
<dbReference type="InterPro" id="IPR036259">
    <property type="entry name" value="MFS_trans_sf"/>
</dbReference>
<dbReference type="NCBIfam" id="TIGR01272">
    <property type="entry name" value="gluP"/>
    <property type="match status" value="1"/>
</dbReference>
<accession>A0A1I4DYI6</accession>
<evidence type="ECO:0000256" key="1">
    <source>
        <dbReference type="ARBA" id="ARBA00003321"/>
    </source>
</evidence>
<dbReference type="EMBL" id="CP042807">
    <property type="protein sequence ID" value="QEE25837.1"/>
    <property type="molecule type" value="Genomic_DNA"/>
</dbReference>
<evidence type="ECO:0000256" key="3">
    <source>
        <dbReference type="ARBA" id="ARBA00009120"/>
    </source>
</evidence>
<evidence type="ECO:0000313" key="13">
    <source>
        <dbReference type="EMBL" id="QEE25837.1"/>
    </source>
</evidence>
<dbReference type="CDD" id="cd17394">
    <property type="entry name" value="MFS_FucP_like"/>
    <property type="match status" value="1"/>
</dbReference>
<dbReference type="RefSeq" id="WP_008212993.1">
    <property type="nucleotide sequence ID" value="NZ_CP042807.1"/>
</dbReference>
<feature type="transmembrane region" description="Helical" evidence="11">
    <location>
        <begin position="93"/>
        <end position="113"/>
    </location>
</feature>
<evidence type="ECO:0000313" key="15">
    <source>
        <dbReference type="Proteomes" id="UP000198725"/>
    </source>
</evidence>
<dbReference type="Pfam" id="PF07690">
    <property type="entry name" value="MFS_1"/>
    <property type="match status" value="1"/>
</dbReference>